<dbReference type="Proteomes" id="UP000075840">
    <property type="component" value="Unassembled WGS sequence"/>
</dbReference>
<dbReference type="GO" id="GO:0007368">
    <property type="term" value="P:determination of left/right symmetry"/>
    <property type="evidence" value="ECO:0007669"/>
    <property type="project" value="TreeGrafter"/>
</dbReference>
<keyword evidence="3" id="KW-1185">Reference proteome</keyword>
<organism evidence="2 3">
    <name type="scientific">Anopheles arabiensis</name>
    <name type="common">Mosquito</name>
    <dbReference type="NCBI Taxonomy" id="7173"/>
    <lineage>
        <taxon>Eukaryota</taxon>
        <taxon>Metazoa</taxon>
        <taxon>Ecdysozoa</taxon>
        <taxon>Arthropoda</taxon>
        <taxon>Hexapoda</taxon>
        <taxon>Insecta</taxon>
        <taxon>Pterygota</taxon>
        <taxon>Neoptera</taxon>
        <taxon>Endopterygota</taxon>
        <taxon>Diptera</taxon>
        <taxon>Nematocera</taxon>
        <taxon>Culicoidea</taxon>
        <taxon>Culicidae</taxon>
        <taxon>Anophelinae</taxon>
        <taxon>Anopheles</taxon>
    </lineage>
</organism>
<evidence type="ECO:0000313" key="3">
    <source>
        <dbReference type="Proteomes" id="UP000075840"/>
    </source>
</evidence>
<dbReference type="EMBL" id="APCN01006079">
    <property type="status" value="NOT_ANNOTATED_CDS"/>
    <property type="molecule type" value="Genomic_DNA"/>
</dbReference>
<dbReference type="GO" id="GO:0036157">
    <property type="term" value="C:outer dynein arm"/>
    <property type="evidence" value="ECO:0007669"/>
    <property type="project" value="InterPro"/>
</dbReference>
<dbReference type="PANTHER" id="PTHR28572">
    <property type="entry name" value="COILED-COIL DOMAIN-CONTAINING PROTEIN 103"/>
    <property type="match status" value="1"/>
</dbReference>
<dbReference type="VEuPathDB" id="VectorBase:AARA21_008152"/>
<protein>
    <recommendedName>
        <fullName evidence="1">Dynein attachment factor N-terminal domain-containing protein</fullName>
    </recommendedName>
</protein>
<proteinExistence type="predicted"/>
<evidence type="ECO:0000259" key="1">
    <source>
        <dbReference type="Pfam" id="PF15867"/>
    </source>
</evidence>
<dbReference type="AlphaFoldDB" id="A0A182ID01"/>
<accession>A0A182ID01</accession>
<dbReference type="GO" id="GO:0003351">
    <property type="term" value="P:epithelial cilium movement involved in extracellular fluid movement"/>
    <property type="evidence" value="ECO:0007669"/>
    <property type="project" value="TreeGrafter"/>
</dbReference>
<dbReference type="InterPro" id="IPR042422">
    <property type="entry name" value="CC103"/>
</dbReference>
<dbReference type="InterPro" id="IPR031733">
    <property type="entry name" value="Dynein_attach_N"/>
</dbReference>
<evidence type="ECO:0000313" key="2">
    <source>
        <dbReference type="EnsemblMetazoa" id="AARA011470-PA"/>
    </source>
</evidence>
<dbReference type="Pfam" id="PF15867">
    <property type="entry name" value="Dynein_attach_N"/>
    <property type="match status" value="1"/>
</dbReference>
<dbReference type="GO" id="GO:0036159">
    <property type="term" value="P:inner dynein arm assembly"/>
    <property type="evidence" value="ECO:0007669"/>
    <property type="project" value="TreeGrafter"/>
</dbReference>
<dbReference type="GO" id="GO:0005576">
    <property type="term" value="C:extracellular region"/>
    <property type="evidence" value="ECO:0007669"/>
    <property type="project" value="GOC"/>
</dbReference>
<dbReference type="VEuPathDB" id="VectorBase:AARA011470"/>
<reference evidence="2" key="1">
    <citation type="submission" date="2022-08" db="UniProtKB">
        <authorList>
            <consortium name="EnsemblMetazoa"/>
        </authorList>
    </citation>
    <scope>IDENTIFICATION</scope>
    <source>
        <strain evidence="2">Dongola</strain>
    </source>
</reference>
<name>A0A182ID01_ANOAR</name>
<sequence>MGDSRSVTITREDIITLEARCLEQIREDVLYAVRNDAKLRAVLTSKNYDDFKNIVDAAHLTPLSTSDKRNAKTKNRIWNNSAMSD</sequence>
<feature type="domain" description="Dynein attachment factor N-terminal" evidence="1">
    <location>
        <begin position="13"/>
        <end position="79"/>
    </location>
</feature>
<dbReference type="EnsemblMetazoa" id="AARA011470-RA">
    <property type="protein sequence ID" value="AARA011470-PA"/>
    <property type="gene ID" value="AARA011470"/>
</dbReference>
<dbReference type="PANTHER" id="PTHR28572:SF1">
    <property type="entry name" value="COILED-COIL DOMAIN-CONTAINING PROTEIN 103"/>
    <property type="match status" value="1"/>
</dbReference>